<evidence type="ECO:0000256" key="1">
    <source>
        <dbReference type="ARBA" id="ARBA00004123"/>
    </source>
</evidence>
<proteinExistence type="predicted"/>
<comment type="subcellular location">
    <subcellularLocation>
        <location evidence="1">Nucleus</location>
    </subcellularLocation>
</comment>
<dbReference type="GO" id="GO:0005634">
    <property type="term" value="C:nucleus"/>
    <property type="evidence" value="ECO:0007669"/>
    <property type="project" value="UniProtKB-SubCell"/>
</dbReference>
<evidence type="ECO:0000256" key="2">
    <source>
        <dbReference type="ARBA" id="ARBA00022723"/>
    </source>
</evidence>
<dbReference type="Pfam" id="PF00096">
    <property type="entry name" value="zf-C2H2"/>
    <property type="match status" value="4"/>
</dbReference>
<gene>
    <name evidence="9" type="ORF">L9F63_012176</name>
</gene>
<dbReference type="InterPro" id="IPR050888">
    <property type="entry name" value="ZnF_C2H2-type_TF"/>
</dbReference>
<evidence type="ECO:0000256" key="3">
    <source>
        <dbReference type="ARBA" id="ARBA00022737"/>
    </source>
</evidence>
<evidence type="ECO:0000259" key="8">
    <source>
        <dbReference type="PROSITE" id="PS50157"/>
    </source>
</evidence>
<protein>
    <recommendedName>
        <fullName evidence="8">C2H2-type domain-containing protein</fullName>
    </recommendedName>
</protein>
<comment type="caution">
    <text evidence="9">The sequence shown here is derived from an EMBL/GenBank/DDBJ whole genome shotgun (WGS) entry which is preliminary data.</text>
</comment>
<keyword evidence="3" id="KW-0677">Repeat</keyword>
<feature type="domain" description="C2H2-type" evidence="8">
    <location>
        <begin position="45"/>
        <end position="72"/>
    </location>
</feature>
<evidence type="ECO:0000256" key="4">
    <source>
        <dbReference type="ARBA" id="ARBA00022771"/>
    </source>
</evidence>
<keyword evidence="5" id="KW-0862">Zinc</keyword>
<evidence type="ECO:0000256" key="7">
    <source>
        <dbReference type="PROSITE-ProRule" id="PRU00042"/>
    </source>
</evidence>
<sequence length="366" mass="43640">VSSYNIEDCYFPTESGMILDWKTGANSRLVHEELQNWNSHRECSYFCPNCGKAYSWKRNLQRHLSLECGKEPRQQCPYCPYITNHKSSVRKHIRRLHENMPNIQNRFIGILDTSSYSVNDEQSDCWKMDFNDDHTNNWNVSSGNYQQKMMSTSYSCPSCGKAYTWKTNLIRHMKLECGKLPQQQCPYCQYVSSHKSNKNKVYDRCIGMFNLPEFTYNQELSSMNVDTGNKRFVYRCSQCGNVYSRKENLLRHIRMECGKEPQFQCPYCSYITKRKSNLERHQIQSNQQLNSKQISSYRFPGAFSCPRCRKVYRYKTNMLRHLKLECGKDPQFQCPYCPRQTKHKSRYQLRSCFRRRCVRYYLRDAS</sequence>
<name>A0AAD8AD18_DIPPU</name>
<organism evidence="9 10">
    <name type="scientific">Diploptera punctata</name>
    <name type="common">Pacific beetle cockroach</name>
    <dbReference type="NCBI Taxonomy" id="6984"/>
    <lineage>
        <taxon>Eukaryota</taxon>
        <taxon>Metazoa</taxon>
        <taxon>Ecdysozoa</taxon>
        <taxon>Arthropoda</taxon>
        <taxon>Hexapoda</taxon>
        <taxon>Insecta</taxon>
        <taxon>Pterygota</taxon>
        <taxon>Neoptera</taxon>
        <taxon>Polyneoptera</taxon>
        <taxon>Dictyoptera</taxon>
        <taxon>Blattodea</taxon>
        <taxon>Blaberoidea</taxon>
        <taxon>Blaberidae</taxon>
        <taxon>Diplopterinae</taxon>
        <taxon>Diploptera</taxon>
    </lineage>
</organism>
<feature type="domain" description="C2H2-type" evidence="8">
    <location>
        <begin position="234"/>
        <end position="261"/>
    </location>
</feature>
<feature type="non-terminal residue" evidence="9">
    <location>
        <position position="1"/>
    </location>
</feature>
<dbReference type="AlphaFoldDB" id="A0AAD8AD18"/>
<keyword evidence="2" id="KW-0479">Metal-binding</keyword>
<feature type="domain" description="C2H2-type" evidence="8">
    <location>
        <begin position="154"/>
        <end position="181"/>
    </location>
</feature>
<dbReference type="PANTHER" id="PTHR24406">
    <property type="entry name" value="TRANSCRIPTIONAL REPRESSOR CTCFL-RELATED"/>
    <property type="match status" value="1"/>
</dbReference>
<dbReference type="Proteomes" id="UP001233999">
    <property type="component" value="Unassembled WGS sequence"/>
</dbReference>
<dbReference type="GO" id="GO:0008270">
    <property type="term" value="F:zinc ion binding"/>
    <property type="evidence" value="ECO:0007669"/>
    <property type="project" value="UniProtKB-KW"/>
</dbReference>
<evidence type="ECO:0000256" key="6">
    <source>
        <dbReference type="ARBA" id="ARBA00023242"/>
    </source>
</evidence>
<evidence type="ECO:0000313" key="10">
    <source>
        <dbReference type="Proteomes" id="UP001233999"/>
    </source>
</evidence>
<keyword evidence="4 7" id="KW-0863">Zinc-finger</keyword>
<dbReference type="Pfam" id="PF13909">
    <property type="entry name" value="zf-H2C2_5"/>
    <property type="match status" value="2"/>
</dbReference>
<reference evidence="9" key="1">
    <citation type="journal article" date="2023" name="IScience">
        <title>Live-bearing cockroach genome reveals convergent evolutionary mechanisms linked to viviparity in insects and beyond.</title>
        <authorList>
            <person name="Fouks B."/>
            <person name="Harrison M.C."/>
            <person name="Mikhailova A.A."/>
            <person name="Marchal E."/>
            <person name="English S."/>
            <person name="Carruthers M."/>
            <person name="Jennings E.C."/>
            <person name="Chiamaka E.L."/>
            <person name="Frigard R.A."/>
            <person name="Pippel M."/>
            <person name="Attardo G.M."/>
            <person name="Benoit J.B."/>
            <person name="Bornberg-Bauer E."/>
            <person name="Tobe S.S."/>
        </authorList>
    </citation>
    <scope>NUCLEOTIDE SEQUENCE</scope>
    <source>
        <strain evidence="9">Stay&amp;Tobe</strain>
    </source>
</reference>
<feature type="domain" description="C2H2-type" evidence="8">
    <location>
        <begin position="303"/>
        <end position="330"/>
    </location>
</feature>
<evidence type="ECO:0000313" key="9">
    <source>
        <dbReference type="EMBL" id="KAJ9596795.1"/>
    </source>
</evidence>
<dbReference type="FunFam" id="3.30.160.60:FF:000110">
    <property type="entry name" value="Zinc finger protein-like"/>
    <property type="match status" value="1"/>
</dbReference>
<accession>A0AAD8AD18</accession>
<evidence type="ECO:0000256" key="5">
    <source>
        <dbReference type="ARBA" id="ARBA00022833"/>
    </source>
</evidence>
<dbReference type="PROSITE" id="PS50157">
    <property type="entry name" value="ZINC_FINGER_C2H2_2"/>
    <property type="match status" value="4"/>
</dbReference>
<keyword evidence="10" id="KW-1185">Reference proteome</keyword>
<dbReference type="InterPro" id="IPR013087">
    <property type="entry name" value="Znf_C2H2_type"/>
</dbReference>
<reference evidence="9" key="2">
    <citation type="submission" date="2023-05" db="EMBL/GenBank/DDBJ databases">
        <authorList>
            <person name="Fouks B."/>
        </authorList>
    </citation>
    <scope>NUCLEOTIDE SEQUENCE</scope>
    <source>
        <strain evidence="9">Stay&amp;Tobe</strain>
        <tissue evidence="9">Testes</tissue>
    </source>
</reference>
<keyword evidence="6" id="KW-0539">Nucleus</keyword>
<dbReference type="EMBL" id="JASPKZ010001960">
    <property type="protein sequence ID" value="KAJ9596795.1"/>
    <property type="molecule type" value="Genomic_DNA"/>
</dbReference>
<dbReference type="Gene3D" id="3.30.160.60">
    <property type="entry name" value="Classic Zinc Finger"/>
    <property type="match status" value="4"/>
</dbReference>
<dbReference type="InterPro" id="IPR036236">
    <property type="entry name" value="Znf_C2H2_sf"/>
</dbReference>
<dbReference type="SUPFAM" id="SSF57667">
    <property type="entry name" value="beta-beta-alpha zinc fingers"/>
    <property type="match status" value="3"/>
</dbReference>
<feature type="non-terminal residue" evidence="9">
    <location>
        <position position="366"/>
    </location>
</feature>
<dbReference type="SMART" id="SM00355">
    <property type="entry name" value="ZnF_C2H2"/>
    <property type="match status" value="6"/>
</dbReference>